<keyword evidence="5 7" id="KW-1133">Transmembrane helix</keyword>
<evidence type="ECO:0000313" key="10">
    <source>
        <dbReference type="Proteomes" id="UP000054560"/>
    </source>
</evidence>
<dbReference type="SUPFAM" id="SSF161111">
    <property type="entry name" value="Cation efflux protein transmembrane domain-like"/>
    <property type="match status" value="1"/>
</dbReference>
<dbReference type="GeneID" id="25912702"/>
<comment type="subcellular location">
    <subcellularLocation>
        <location evidence="1">Membrane</location>
        <topology evidence="1">Multi-pass membrane protein</topology>
    </subcellularLocation>
</comment>
<dbReference type="Pfam" id="PF01545">
    <property type="entry name" value="Cation_efflux"/>
    <property type="match status" value="1"/>
</dbReference>
<dbReference type="PANTHER" id="PTHR45820">
    <property type="entry name" value="FI23527P1"/>
    <property type="match status" value="1"/>
</dbReference>
<sequence>SKQWKSIKLVVFSVLIGGFAVLELICGVTFNSLVLLADSLHMTSDLAALAISFMTVRLSDTPPNNEYTYGWARLQIVGALANSLFLMAISFLMYIEAAGHIITKETIHEPLAISAVGCVGLVVNTFGMTLFGHGHSHFNCFSCPKFFSRGASKNS</sequence>
<organism evidence="9 10">
    <name type="scientific">Sphaeroforma arctica JP610</name>
    <dbReference type="NCBI Taxonomy" id="667725"/>
    <lineage>
        <taxon>Eukaryota</taxon>
        <taxon>Ichthyosporea</taxon>
        <taxon>Ichthyophonida</taxon>
        <taxon>Sphaeroforma</taxon>
    </lineage>
</organism>
<keyword evidence="10" id="KW-1185">Reference proteome</keyword>
<dbReference type="STRING" id="667725.A0A0L0FES8"/>
<evidence type="ECO:0000256" key="1">
    <source>
        <dbReference type="ARBA" id="ARBA00004141"/>
    </source>
</evidence>
<dbReference type="GO" id="GO:0006882">
    <property type="term" value="P:intracellular zinc ion homeostasis"/>
    <property type="evidence" value="ECO:0007669"/>
    <property type="project" value="TreeGrafter"/>
</dbReference>
<feature type="transmembrane region" description="Helical" evidence="7">
    <location>
        <begin position="74"/>
        <end position="95"/>
    </location>
</feature>
<evidence type="ECO:0000313" key="9">
    <source>
        <dbReference type="EMBL" id="KNC75274.1"/>
    </source>
</evidence>
<dbReference type="RefSeq" id="XP_014149176.1">
    <property type="nucleotide sequence ID" value="XM_014293701.1"/>
</dbReference>
<evidence type="ECO:0000256" key="6">
    <source>
        <dbReference type="ARBA" id="ARBA00023136"/>
    </source>
</evidence>
<evidence type="ECO:0000256" key="3">
    <source>
        <dbReference type="ARBA" id="ARBA00022692"/>
    </source>
</evidence>
<dbReference type="NCBIfam" id="TIGR01297">
    <property type="entry name" value="CDF"/>
    <property type="match status" value="1"/>
</dbReference>
<dbReference type="GO" id="GO:0010312">
    <property type="term" value="P:detoxification of zinc ion"/>
    <property type="evidence" value="ECO:0007669"/>
    <property type="project" value="TreeGrafter"/>
</dbReference>
<gene>
    <name evidence="9" type="ORF">SARC_12198</name>
</gene>
<dbReference type="OrthoDB" id="29444at2759"/>
<dbReference type="InterPro" id="IPR002524">
    <property type="entry name" value="Cation_efflux"/>
</dbReference>
<dbReference type="GO" id="GO:0016020">
    <property type="term" value="C:membrane"/>
    <property type="evidence" value="ECO:0007669"/>
    <property type="project" value="UniProtKB-SubCell"/>
</dbReference>
<proteinExistence type="inferred from homology"/>
<dbReference type="InterPro" id="IPR027469">
    <property type="entry name" value="Cation_efflux_TMD_sf"/>
</dbReference>
<dbReference type="EMBL" id="KQ243731">
    <property type="protein sequence ID" value="KNC75274.1"/>
    <property type="molecule type" value="Genomic_DNA"/>
</dbReference>
<evidence type="ECO:0000256" key="5">
    <source>
        <dbReference type="ARBA" id="ARBA00022989"/>
    </source>
</evidence>
<dbReference type="Proteomes" id="UP000054560">
    <property type="component" value="Unassembled WGS sequence"/>
</dbReference>
<evidence type="ECO:0000259" key="8">
    <source>
        <dbReference type="Pfam" id="PF01545"/>
    </source>
</evidence>
<keyword evidence="4" id="KW-0862">Zinc</keyword>
<evidence type="ECO:0000256" key="2">
    <source>
        <dbReference type="ARBA" id="ARBA00008873"/>
    </source>
</evidence>
<dbReference type="Gene3D" id="1.20.1510.10">
    <property type="entry name" value="Cation efflux protein transmembrane domain"/>
    <property type="match status" value="1"/>
</dbReference>
<keyword evidence="6 7" id="KW-0472">Membrane</keyword>
<keyword evidence="3 7" id="KW-0812">Transmembrane</keyword>
<feature type="transmembrane region" description="Helical" evidence="7">
    <location>
        <begin position="6"/>
        <end position="26"/>
    </location>
</feature>
<feature type="non-terminal residue" evidence="9">
    <location>
        <position position="1"/>
    </location>
</feature>
<accession>A0A0L0FES8</accession>
<dbReference type="InterPro" id="IPR058533">
    <property type="entry name" value="Cation_efflux_TM"/>
</dbReference>
<dbReference type="GO" id="GO:0005385">
    <property type="term" value="F:zinc ion transmembrane transporter activity"/>
    <property type="evidence" value="ECO:0007669"/>
    <property type="project" value="TreeGrafter"/>
</dbReference>
<comment type="similarity">
    <text evidence="2">Belongs to the cation diffusion facilitator (CDF) transporter (TC 2.A.4) family. SLC30A subfamily.</text>
</comment>
<feature type="domain" description="Cation efflux protein transmembrane" evidence="8">
    <location>
        <begin position="9"/>
        <end position="135"/>
    </location>
</feature>
<evidence type="ECO:0000256" key="7">
    <source>
        <dbReference type="SAM" id="Phobius"/>
    </source>
</evidence>
<evidence type="ECO:0000256" key="4">
    <source>
        <dbReference type="ARBA" id="ARBA00022833"/>
    </source>
</evidence>
<dbReference type="PANTHER" id="PTHR45820:SF4">
    <property type="entry name" value="ZINC TRANSPORTER 63C, ISOFORM F"/>
    <property type="match status" value="1"/>
</dbReference>
<dbReference type="eggNOG" id="KOG1483">
    <property type="taxonomic scope" value="Eukaryota"/>
</dbReference>
<reference evidence="9 10" key="1">
    <citation type="submission" date="2011-02" db="EMBL/GenBank/DDBJ databases">
        <title>The Genome Sequence of Sphaeroforma arctica JP610.</title>
        <authorList>
            <consortium name="The Broad Institute Genome Sequencing Platform"/>
            <person name="Russ C."/>
            <person name="Cuomo C."/>
            <person name="Young S.K."/>
            <person name="Zeng Q."/>
            <person name="Gargeya S."/>
            <person name="Alvarado L."/>
            <person name="Berlin A."/>
            <person name="Chapman S.B."/>
            <person name="Chen Z."/>
            <person name="Freedman E."/>
            <person name="Gellesch M."/>
            <person name="Goldberg J."/>
            <person name="Griggs A."/>
            <person name="Gujja S."/>
            <person name="Heilman E."/>
            <person name="Heiman D."/>
            <person name="Howarth C."/>
            <person name="Mehta T."/>
            <person name="Neiman D."/>
            <person name="Pearson M."/>
            <person name="Roberts A."/>
            <person name="Saif S."/>
            <person name="Shea T."/>
            <person name="Shenoy N."/>
            <person name="Sisk P."/>
            <person name="Stolte C."/>
            <person name="Sykes S."/>
            <person name="White J."/>
            <person name="Yandava C."/>
            <person name="Burger G."/>
            <person name="Gray M.W."/>
            <person name="Holland P.W.H."/>
            <person name="King N."/>
            <person name="Lang F.B.F."/>
            <person name="Roger A.J."/>
            <person name="Ruiz-Trillo I."/>
            <person name="Haas B."/>
            <person name="Nusbaum C."/>
            <person name="Birren B."/>
        </authorList>
    </citation>
    <scope>NUCLEOTIDE SEQUENCE [LARGE SCALE GENOMIC DNA]</scope>
    <source>
        <strain evidence="9 10">JP610</strain>
    </source>
</reference>
<name>A0A0L0FES8_9EUKA</name>
<dbReference type="AlphaFoldDB" id="A0A0L0FES8"/>
<protein>
    <recommendedName>
        <fullName evidence="8">Cation efflux protein transmembrane domain-containing protein</fullName>
    </recommendedName>
</protein>